<reference evidence="3" key="1">
    <citation type="submission" date="2016-10" db="EMBL/GenBank/DDBJ databases">
        <authorList>
            <person name="de Groot N.N."/>
        </authorList>
    </citation>
    <scope>NUCLEOTIDE SEQUENCE</scope>
</reference>
<dbReference type="InterPro" id="IPR040890">
    <property type="entry name" value="Znf_CopZ"/>
</dbReference>
<evidence type="ECO:0000256" key="1">
    <source>
        <dbReference type="SAM" id="MobiDB-lite"/>
    </source>
</evidence>
<organism evidence="3">
    <name type="scientific">hydrothermal vent metagenome</name>
    <dbReference type="NCBI Taxonomy" id="652676"/>
    <lineage>
        <taxon>unclassified sequences</taxon>
        <taxon>metagenomes</taxon>
        <taxon>ecological metagenomes</taxon>
    </lineage>
</organism>
<evidence type="ECO:0000313" key="3">
    <source>
        <dbReference type="EMBL" id="SFV59163.1"/>
    </source>
</evidence>
<dbReference type="NCBIfam" id="NF047645">
    <property type="entry name" value="CopZ_Nterm_CC"/>
    <property type="match status" value="1"/>
</dbReference>
<feature type="domain" description="CopZ zinc binding" evidence="2">
    <location>
        <begin position="24"/>
        <end position="84"/>
    </location>
</feature>
<sequence>MSIFKFKKKSTCRSGCSSSKPKSKEKCPKCGEKAKGVLVKTLEHLLTPESKKKLTSLEGFHYCKTPSCNIVYFREDALLSQKDITVPVGLKEGANPATVCYCFDWTKEKIKAELEATGKTTAREDIKAKMDNPGCSCEVLNPSGGCCLGDVGKVIKEMEKEVKG</sequence>
<dbReference type="EMBL" id="FPHD01000049">
    <property type="protein sequence ID" value="SFV59163.1"/>
    <property type="molecule type" value="Genomic_DNA"/>
</dbReference>
<accession>A0A1W1C086</accession>
<proteinExistence type="predicted"/>
<dbReference type="InterPro" id="IPR041854">
    <property type="entry name" value="BFD-like_2Fe2S-bd_dom_sf"/>
</dbReference>
<dbReference type="AlphaFoldDB" id="A0A1W1C086"/>
<feature type="region of interest" description="Disordered" evidence="1">
    <location>
        <begin position="1"/>
        <end position="26"/>
    </location>
</feature>
<protein>
    <recommendedName>
        <fullName evidence="2">CopZ zinc binding domain-containing protein</fullName>
    </recommendedName>
</protein>
<name>A0A1W1C086_9ZZZZ</name>
<evidence type="ECO:0000259" key="2">
    <source>
        <dbReference type="Pfam" id="PF18423"/>
    </source>
</evidence>
<dbReference type="Pfam" id="PF18423">
    <property type="entry name" value="zf_CopZ"/>
    <property type="match status" value="1"/>
</dbReference>
<dbReference type="Gene3D" id="1.10.10.1100">
    <property type="entry name" value="BFD-like [2Fe-2S]-binding domain"/>
    <property type="match status" value="1"/>
</dbReference>
<gene>
    <name evidence="3" type="ORF">MNB_SV-8-262</name>
</gene>
<dbReference type="CDD" id="cd10141">
    <property type="entry name" value="CopZ-like_Fer2_BFD-like"/>
    <property type="match status" value="1"/>
</dbReference>
<feature type="compositionally biased region" description="Basic residues" evidence="1">
    <location>
        <begin position="1"/>
        <end position="11"/>
    </location>
</feature>
<dbReference type="Gene3D" id="2.20.25.270">
    <property type="match status" value="1"/>
</dbReference>